<dbReference type="Proteomes" id="UP000198211">
    <property type="component" value="Unassembled WGS sequence"/>
</dbReference>
<reference evidence="2" key="1">
    <citation type="submission" date="2017-03" db="EMBL/GenBank/DDBJ databases">
        <title>Phytopthora megakarya and P. palmivora, two closely related causual agents of cacao black pod achieved similar genome size and gene model numbers by different mechanisms.</title>
        <authorList>
            <person name="Ali S."/>
            <person name="Shao J."/>
            <person name="Larry D.J."/>
            <person name="Kronmiller B."/>
            <person name="Shen D."/>
            <person name="Strem M.D."/>
            <person name="Melnick R.L."/>
            <person name="Guiltinan M.J."/>
            <person name="Tyler B.M."/>
            <person name="Meinhardt L.W."/>
            <person name="Bailey B.A."/>
        </authorList>
    </citation>
    <scope>NUCLEOTIDE SEQUENCE [LARGE SCALE GENOMIC DNA]</scope>
    <source>
        <strain evidence="2">zdho120</strain>
    </source>
</reference>
<sequence>MSGWKPISSKTLKKLMECVTIKVENALENELGDIFGLIFDEWSHASLHYVGIFAVYECNDQRRQPLLGVSPLDEGCQDADAYIRMNANVLSIYNKTLEMTIVR</sequence>
<gene>
    <name evidence="1" type="ORF">PHMEG_00035502</name>
</gene>
<dbReference type="OrthoDB" id="125053at2759"/>
<dbReference type="AlphaFoldDB" id="A0A225UNK0"/>
<dbReference type="PANTHER" id="PTHR40866">
    <property type="entry name" value="BED-TYPE DOMAIN-CONTAINING PROTEIN"/>
    <property type="match status" value="1"/>
</dbReference>
<protein>
    <recommendedName>
        <fullName evidence="3">Transposase</fullName>
    </recommendedName>
</protein>
<evidence type="ECO:0000313" key="1">
    <source>
        <dbReference type="EMBL" id="OWY94694.1"/>
    </source>
</evidence>
<keyword evidence="2" id="KW-1185">Reference proteome</keyword>
<accession>A0A225UNK0</accession>
<dbReference type="PANTHER" id="PTHR40866:SF1">
    <property type="entry name" value="BED-TYPE DOMAIN-CONTAINING PROTEIN"/>
    <property type="match status" value="1"/>
</dbReference>
<evidence type="ECO:0008006" key="3">
    <source>
        <dbReference type="Google" id="ProtNLM"/>
    </source>
</evidence>
<evidence type="ECO:0000313" key="2">
    <source>
        <dbReference type="Proteomes" id="UP000198211"/>
    </source>
</evidence>
<organism evidence="1 2">
    <name type="scientific">Phytophthora megakarya</name>
    <dbReference type="NCBI Taxonomy" id="4795"/>
    <lineage>
        <taxon>Eukaryota</taxon>
        <taxon>Sar</taxon>
        <taxon>Stramenopiles</taxon>
        <taxon>Oomycota</taxon>
        <taxon>Peronosporomycetes</taxon>
        <taxon>Peronosporales</taxon>
        <taxon>Peronosporaceae</taxon>
        <taxon>Phytophthora</taxon>
    </lineage>
</organism>
<dbReference type="EMBL" id="NBNE01013971">
    <property type="protein sequence ID" value="OWY94694.1"/>
    <property type="molecule type" value="Genomic_DNA"/>
</dbReference>
<name>A0A225UNK0_9STRA</name>
<proteinExistence type="predicted"/>
<comment type="caution">
    <text evidence="1">The sequence shown here is derived from an EMBL/GenBank/DDBJ whole genome shotgun (WGS) entry which is preliminary data.</text>
</comment>